<evidence type="ECO:0000313" key="3">
    <source>
        <dbReference type="EMBL" id="GMI35000.1"/>
    </source>
</evidence>
<keyword evidence="4" id="KW-1185">Reference proteome</keyword>
<dbReference type="Proteomes" id="UP001165065">
    <property type="component" value="Unassembled WGS sequence"/>
</dbReference>
<dbReference type="EMBL" id="BRYA01000049">
    <property type="protein sequence ID" value="GMI35000.1"/>
    <property type="molecule type" value="Genomic_DNA"/>
</dbReference>
<dbReference type="Pfam" id="PF01569">
    <property type="entry name" value="PAP2"/>
    <property type="match status" value="1"/>
</dbReference>
<gene>
    <name evidence="3" type="ORF">TrCOL_g5057</name>
</gene>
<accession>A0A9W7G6P0</accession>
<keyword evidence="1" id="KW-0472">Membrane</keyword>
<protein>
    <recommendedName>
        <fullName evidence="2">Phosphatidic acid phosphatase type 2/haloperoxidase domain-containing protein</fullName>
    </recommendedName>
</protein>
<feature type="transmembrane region" description="Helical" evidence="1">
    <location>
        <begin position="177"/>
        <end position="196"/>
    </location>
</feature>
<dbReference type="InterPro" id="IPR000326">
    <property type="entry name" value="PAP2/HPO"/>
</dbReference>
<dbReference type="OrthoDB" id="302705at2759"/>
<feature type="transmembrane region" description="Helical" evidence="1">
    <location>
        <begin position="107"/>
        <end position="128"/>
    </location>
</feature>
<dbReference type="SUPFAM" id="SSF48317">
    <property type="entry name" value="Acid phosphatase/Vanadium-dependent haloperoxidase"/>
    <property type="match status" value="1"/>
</dbReference>
<proteinExistence type="predicted"/>
<sequence length="207" mass="22178">MSLSSLKSSSSDDLTIPPIPLFVSIVGSSTRFVVSASVLLYYSYVLSPTATLLVSTAVVNAFLGKTVKRILSTPRPPNSPIKDPKDSGMPSSHGVSLGYLSVSAINLHPFGAMPSLLLLGYCGVGLWYRVLRGLHTWPQVVVGYLFGATNAAIFWNSPAYPYLEGYIRGAMGDKVDVKTAGVILVVGAVVVGWREISKAKRFVVKKE</sequence>
<feature type="transmembrane region" description="Helical" evidence="1">
    <location>
        <begin position="21"/>
        <end position="44"/>
    </location>
</feature>
<name>A0A9W7G6P0_9STRA</name>
<organism evidence="3 4">
    <name type="scientific">Triparma columacea</name>
    <dbReference type="NCBI Taxonomy" id="722753"/>
    <lineage>
        <taxon>Eukaryota</taxon>
        <taxon>Sar</taxon>
        <taxon>Stramenopiles</taxon>
        <taxon>Ochrophyta</taxon>
        <taxon>Bolidophyceae</taxon>
        <taxon>Parmales</taxon>
        <taxon>Triparmaceae</taxon>
        <taxon>Triparma</taxon>
    </lineage>
</organism>
<comment type="caution">
    <text evidence="3">The sequence shown here is derived from an EMBL/GenBank/DDBJ whole genome shotgun (WGS) entry which is preliminary data.</text>
</comment>
<dbReference type="AlphaFoldDB" id="A0A9W7G6P0"/>
<evidence type="ECO:0000256" key="1">
    <source>
        <dbReference type="SAM" id="Phobius"/>
    </source>
</evidence>
<evidence type="ECO:0000313" key="4">
    <source>
        <dbReference type="Proteomes" id="UP001165065"/>
    </source>
</evidence>
<reference evidence="4" key="1">
    <citation type="journal article" date="2023" name="Commun. Biol.">
        <title>Genome analysis of Parmales, the sister group of diatoms, reveals the evolutionary specialization of diatoms from phago-mixotrophs to photoautotrophs.</title>
        <authorList>
            <person name="Ban H."/>
            <person name="Sato S."/>
            <person name="Yoshikawa S."/>
            <person name="Yamada K."/>
            <person name="Nakamura Y."/>
            <person name="Ichinomiya M."/>
            <person name="Sato N."/>
            <person name="Blanc-Mathieu R."/>
            <person name="Endo H."/>
            <person name="Kuwata A."/>
            <person name="Ogata H."/>
        </authorList>
    </citation>
    <scope>NUCLEOTIDE SEQUENCE [LARGE SCALE GENOMIC DNA]</scope>
</reference>
<evidence type="ECO:0000259" key="2">
    <source>
        <dbReference type="SMART" id="SM00014"/>
    </source>
</evidence>
<keyword evidence="1" id="KW-1133">Transmembrane helix</keyword>
<feature type="transmembrane region" description="Helical" evidence="1">
    <location>
        <begin position="140"/>
        <end position="157"/>
    </location>
</feature>
<dbReference type="InterPro" id="IPR036938">
    <property type="entry name" value="PAP2/HPO_sf"/>
</dbReference>
<keyword evidence="1" id="KW-0812">Transmembrane</keyword>
<dbReference type="SMART" id="SM00014">
    <property type="entry name" value="acidPPc"/>
    <property type="match status" value="1"/>
</dbReference>
<feature type="domain" description="Phosphatidic acid phosphatase type 2/haloperoxidase" evidence="2">
    <location>
        <begin position="50"/>
        <end position="155"/>
    </location>
</feature>